<feature type="transmembrane region" description="Helical" evidence="3">
    <location>
        <begin position="1409"/>
        <end position="1431"/>
    </location>
</feature>
<feature type="compositionally biased region" description="Low complexity" evidence="2">
    <location>
        <begin position="32"/>
        <end position="44"/>
    </location>
</feature>
<dbReference type="Pfam" id="PF00850">
    <property type="entry name" value="Hist_deacetyl"/>
    <property type="match status" value="1"/>
</dbReference>
<dbReference type="SUPFAM" id="SSF52768">
    <property type="entry name" value="Arginase/deacetylase"/>
    <property type="match status" value="1"/>
</dbReference>
<reference evidence="5" key="1">
    <citation type="submission" date="2023-01" db="EMBL/GenBank/DDBJ databases">
        <title>The chitinases involved in constricting ring structure development in the nematode-trapping fungus Drechslerella dactyloides.</title>
        <authorList>
            <person name="Wang R."/>
            <person name="Zhang L."/>
            <person name="Tang P."/>
            <person name="Li S."/>
            <person name="Liang L."/>
        </authorList>
    </citation>
    <scope>NUCLEOTIDE SEQUENCE</scope>
    <source>
        <strain evidence="5">YMF1.00031</strain>
    </source>
</reference>
<dbReference type="InterPro" id="IPR037138">
    <property type="entry name" value="His_deacetylse_dom_sf"/>
</dbReference>
<feature type="compositionally biased region" description="Polar residues" evidence="2">
    <location>
        <begin position="624"/>
        <end position="634"/>
    </location>
</feature>
<dbReference type="PRINTS" id="PR01270">
    <property type="entry name" value="HDASUPER"/>
</dbReference>
<organism evidence="5 6">
    <name type="scientific">Drechslerella dactyloides</name>
    <name type="common">Nematode-trapping fungus</name>
    <name type="synonym">Arthrobotrys dactyloides</name>
    <dbReference type="NCBI Taxonomy" id="74499"/>
    <lineage>
        <taxon>Eukaryota</taxon>
        <taxon>Fungi</taxon>
        <taxon>Dikarya</taxon>
        <taxon>Ascomycota</taxon>
        <taxon>Pezizomycotina</taxon>
        <taxon>Orbiliomycetes</taxon>
        <taxon>Orbiliales</taxon>
        <taxon>Orbiliaceae</taxon>
        <taxon>Drechslerella</taxon>
    </lineage>
</organism>
<feature type="compositionally biased region" description="Low complexity" evidence="2">
    <location>
        <begin position="53"/>
        <end position="63"/>
    </location>
</feature>
<feature type="compositionally biased region" description="Polar residues" evidence="2">
    <location>
        <begin position="826"/>
        <end position="836"/>
    </location>
</feature>
<protein>
    <recommendedName>
        <fullName evidence="4">Histone deacetylase domain-containing protein</fullName>
    </recommendedName>
</protein>
<evidence type="ECO:0000256" key="3">
    <source>
        <dbReference type="SAM" id="Phobius"/>
    </source>
</evidence>
<proteinExistence type="predicted"/>
<dbReference type="InterPro" id="IPR023801">
    <property type="entry name" value="His_deacetylse_dom"/>
</dbReference>
<feature type="domain" description="Histone deacetylase" evidence="4">
    <location>
        <begin position="171"/>
        <end position="501"/>
    </location>
</feature>
<feature type="transmembrane region" description="Helical" evidence="3">
    <location>
        <begin position="1493"/>
        <end position="1516"/>
    </location>
</feature>
<feature type="compositionally biased region" description="Polar residues" evidence="2">
    <location>
        <begin position="726"/>
        <end position="763"/>
    </location>
</feature>
<evidence type="ECO:0000256" key="2">
    <source>
        <dbReference type="SAM" id="MobiDB-lite"/>
    </source>
</evidence>
<dbReference type="PANTHER" id="PTHR47558">
    <property type="entry name" value="HISTONE DEACETYLASE HOS3"/>
    <property type="match status" value="1"/>
</dbReference>
<dbReference type="InterPro" id="IPR000286">
    <property type="entry name" value="HDACs"/>
</dbReference>
<evidence type="ECO:0000256" key="1">
    <source>
        <dbReference type="SAM" id="Coils"/>
    </source>
</evidence>
<dbReference type="PANTHER" id="PTHR47558:SF1">
    <property type="entry name" value="HISTONE DEACETYLASE HOS3"/>
    <property type="match status" value="1"/>
</dbReference>
<accession>A0AAD6J5L3</accession>
<feature type="transmembrane region" description="Helical" evidence="3">
    <location>
        <begin position="1443"/>
        <end position="1462"/>
    </location>
</feature>
<feature type="compositionally biased region" description="Low complexity" evidence="2">
    <location>
        <begin position="73"/>
        <end position="87"/>
    </location>
</feature>
<sequence>MDRLLPSPSLNPDTALVGDLQKLSIGTHRALSSSPTSSSTAQPSYPALIHKTSGLSGSLPNSPLRRKSSSPGLPASPSTRPLSRSPSMASLSRLGATTPPAPPLPPLTHPDAETVVILNDTSYLHKFARPASKQDLETIVERPERLRAAAFGVSVALCKLEAKTVSVVKTDRKGALDDPSVTRVHDAAYLPVLAQACDESEQRIASKQNELPDGWHTGDLYLCGGSRADLEGCVGALWEGVDRVFGDKNIKSEHDDKTDAARLPKIRRAFVSIRPPGHHCADTEPSGFCYLNNVHIAIARAALQYDLTHAVIFDFDLHHGDGSQSIAWKVNDRHGKKAPKNTPHIAYYSLHDINSYPCEYGDIEKVQNASLCIENAHNQNIWNVHLENYESNEDFWRLYEEKYNVILQKAERFLTKAKASQKPHSKQPKFKAGIFISAGFDASEHEQESMQRHKVNVLTEFYARFTSDAVELANTHAGGRVLSVLEGGYSDKAIWTGVFSHLCGLAAPRKKMASTRENAENMQATAIKMENGVLPRRSSLATDLTGKTFRGIIPGPTKPPSWEEGGGYDSAWFCGAKLDEIDRAMQVVPSVRKPRDPSGSTYFSPTASSAAKVATTPRLHRKSSTNLADSATRTPSPPPPPPPLEWPAASAAVWRSILPEPQLAALREVALVPAPGELTNEKVRRTGKRHSAVGIPAVDIVTAASSRPVRNVKKTIIPEIPERSGSALSSVAESQISRRTSNVSIKSSDTADTAITGISQATSGRRKVSPPQKANTGKTAGAAAGRAHKTADSVSSAGAARQASGGKKATGAGAGGAGQTVKAPVRSSSMRQTAPSSRKALPGLKTMANGGVKAEESTVSPIEATPVPSIRTTAESDGAATVDAITSGLQSIKLTYKNRDRDEADEMEAQRQLDEKELDERERLMEQQIADIQAQKKMLLEKRAKGDIACAAIGNGAAIAEQVEQKTSLHNVFSQAHVKKEGGEPQPATNGSPAAAAARPTSKGKSGAGKLLPKFTATSVIPFAAPNKSDPAPAPAVNDARPTTSLVLTPEGPQQQPVAATTTTPTALQPQSQPQPAQIQTQTQHQNGTSFRDRMAAMTPYKPKEKGVWEVGDEITPARAYKPAGIRTLPPHAPETPVAIEARRVDADLKLSAPQQAGSSFAGEGSLFAADMPLCPEARLGIGARNYTSTDAGWTRLAKRSEWGSMTQRQLSAYRFEGFPAYFSRRAHSWAIWLLVPGMSEAARIDRQTAAKMPFPNPFGRDREGTQRNIMGYKVATILSFLLNAIFTIMYALNAPANGHKHKHWNHTIYGLRDHDYTAFSPSYVFVTIYWITLFILQIGYIWHLFSSNTTYVRAAAGVGSHFILFNLLQFAWVHLWTRSHWWIAELMLIANWVNLVILYWRHDTTPRFVHLPVVAMPLSWIEFALFWNGAVMVHCEGLACRILANVAIWNFLVFAGFFVVVFGDYHVGFSMAFLMAGLGVGQFLTKAFALQWIFAFTIMALIFVGSLVIAVPGVFHRRERAADGAGDRERAPLLQDA</sequence>
<dbReference type="EMBL" id="JAQGDS010000001">
    <property type="protein sequence ID" value="KAJ6264197.1"/>
    <property type="molecule type" value="Genomic_DNA"/>
</dbReference>
<feature type="region of interest" description="Disordered" evidence="2">
    <location>
        <begin position="28"/>
        <end position="109"/>
    </location>
</feature>
<feature type="compositionally biased region" description="Pro residues" evidence="2">
    <location>
        <begin position="99"/>
        <end position="108"/>
    </location>
</feature>
<feature type="transmembrane region" description="Helical" evidence="3">
    <location>
        <begin position="1323"/>
        <end position="1343"/>
    </location>
</feature>
<feature type="region of interest" description="Disordered" evidence="2">
    <location>
        <begin position="978"/>
        <end position="1011"/>
    </location>
</feature>
<feature type="compositionally biased region" description="Low complexity" evidence="2">
    <location>
        <begin position="773"/>
        <end position="785"/>
    </location>
</feature>
<feature type="region of interest" description="Disordered" evidence="2">
    <location>
        <begin position="589"/>
        <end position="647"/>
    </location>
</feature>
<feature type="region of interest" description="Disordered" evidence="2">
    <location>
        <begin position="1026"/>
        <end position="1089"/>
    </location>
</feature>
<feature type="transmembrane region" description="Helical" evidence="3">
    <location>
        <begin position="1383"/>
        <end position="1403"/>
    </location>
</feature>
<comment type="caution">
    <text evidence="5">The sequence shown here is derived from an EMBL/GenBank/DDBJ whole genome shotgun (WGS) entry which is preliminary data.</text>
</comment>
<keyword evidence="3" id="KW-0472">Membrane</keyword>
<evidence type="ECO:0000313" key="5">
    <source>
        <dbReference type="EMBL" id="KAJ6264197.1"/>
    </source>
</evidence>
<dbReference type="InterPro" id="IPR013920">
    <property type="entry name" value="DUF1774_fun"/>
</dbReference>
<feature type="transmembrane region" description="Helical" evidence="3">
    <location>
        <begin position="1271"/>
        <end position="1293"/>
    </location>
</feature>
<feature type="compositionally biased region" description="Low complexity" evidence="2">
    <location>
        <begin position="795"/>
        <end position="811"/>
    </location>
</feature>
<keyword evidence="6" id="KW-1185">Reference proteome</keyword>
<feature type="region of interest" description="Disordered" evidence="2">
    <location>
        <begin position="724"/>
        <end position="844"/>
    </location>
</feature>
<dbReference type="InterPro" id="IPR053244">
    <property type="entry name" value="HDAC_HD_type_1"/>
</dbReference>
<dbReference type="InterPro" id="IPR023696">
    <property type="entry name" value="Ureohydrolase_dom_sf"/>
</dbReference>
<feature type="transmembrane region" description="Helical" evidence="3">
    <location>
        <begin position="1355"/>
        <end position="1376"/>
    </location>
</feature>
<gene>
    <name evidence="5" type="ORF">Dda_0340</name>
</gene>
<dbReference type="GO" id="GO:0010468">
    <property type="term" value="P:regulation of gene expression"/>
    <property type="evidence" value="ECO:0007669"/>
    <property type="project" value="UniProtKB-ARBA"/>
</dbReference>
<dbReference type="GO" id="GO:0005634">
    <property type="term" value="C:nucleus"/>
    <property type="evidence" value="ECO:0007669"/>
    <property type="project" value="TreeGrafter"/>
</dbReference>
<evidence type="ECO:0000259" key="4">
    <source>
        <dbReference type="Pfam" id="PF00850"/>
    </source>
</evidence>
<feature type="compositionally biased region" description="Polar residues" evidence="2">
    <location>
        <begin position="598"/>
        <end position="609"/>
    </location>
</feature>
<feature type="coiled-coil region" evidence="1">
    <location>
        <begin position="897"/>
        <end position="942"/>
    </location>
</feature>
<feature type="compositionally biased region" description="Low complexity" evidence="2">
    <location>
        <begin position="1053"/>
        <end position="1086"/>
    </location>
</feature>
<keyword evidence="3" id="KW-0812">Transmembrane</keyword>
<name>A0AAD6J5L3_DREDA</name>
<keyword evidence="3" id="KW-1133">Transmembrane helix</keyword>
<dbReference type="Proteomes" id="UP001221413">
    <property type="component" value="Unassembled WGS sequence"/>
</dbReference>
<evidence type="ECO:0000313" key="6">
    <source>
        <dbReference type="Proteomes" id="UP001221413"/>
    </source>
</evidence>
<dbReference type="GO" id="GO:0004407">
    <property type="term" value="F:histone deacetylase activity"/>
    <property type="evidence" value="ECO:0007669"/>
    <property type="project" value="TreeGrafter"/>
</dbReference>
<dbReference type="Pfam" id="PF08611">
    <property type="entry name" value="DUF1774"/>
    <property type="match status" value="1"/>
</dbReference>
<dbReference type="Gene3D" id="3.40.800.20">
    <property type="entry name" value="Histone deacetylase domain"/>
    <property type="match status" value="1"/>
</dbReference>
<feature type="compositionally biased region" description="Pro residues" evidence="2">
    <location>
        <begin position="635"/>
        <end position="645"/>
    </location>
</feature>
<keyword evidence="1" id="KW-0175">Coiled coil</keyword>